<accession>W4K916</accession>
<name>W4K916_HETIT</name>
<gene>
    <name evidence="1" type="ORF">HETIRDRAFT_45250</name>
</gene>
<dbReference type="AlphaFoldDB" id="W4K916"/>
<dbReference type="GeneID" id="20676263"/>
<evidence type="ECO:0000313" key="1">
    <source>
        <dbReference type="EMBL" id="ETW82249.1"/>
    </source>
</evidence>
<dbReference type="STRING" id="747525.W4K916"/>
<dbReference type="OrthoDB" id="420564at2759"/>
<dbReference type="eggNOG" id="ENOG502QRQN">
    <property type="taxonomic scope" value="Eukaryota"/>
</dbReference>
<keyword evidence="2" id="KW-1185">Reference proteome</keyword>
<evidence type="ECO:0008006" key="3">
    <source>
        <dbReference type="Google" id="ProtNLM"/>
    </source>
</evidence>
<dbReference type="HOGENOM" id="CLU_030046_0_1_1"/>
<dbReference type="RefSeq" id="XP_009545804.1">
    <property type="nucleotide sequence ID" value="XM_009547509.1"/>
</dbReference>
<reference evidence="1 2" key="1">
    <citation type="journal article" date="2012" name="New Phytol.">
        <title>Insight into trade-off between wood decay and parasitism from the genome of a fungal forest pathogen.</title>
        <authorList>
            <person name="Olson A."/>
            <person name="Aerts A."/>
            <person name="Asiegbu F."/>
            <person name="Belbahri L."/>
            <person name="Bouzid O."/>
            <person name="Broberg A."/>
            <person name="Canback B."/>
            <person name="Coutinho P.M."/>
            <person name="Cullen D."/>
            <person name="Dalman K."/>
            <person name="Deflorio G."/>
            <person name="van Diepen L.T."/>
            <person name="Dunand C."/>
            <person name="Duplessis S."/>
            <person name="Durling M."/>
            <person name="Gonthier P."/>
            <person name="Grimwood J."/>
            <person name="Fossdal C.G."/>
            <person name="Hansson D."/>
            <person name="Henrissat B."/>
            <person name="Hietala A."/>
            <person name="Himmelstrand K."/>
            <person name="Hoffmeister D."/>
            <person name="Hogberg N."/>
            <person name="James T.Y."/>
            <person name="Karlsson M."/>
            <person name="Kohler A."/>
            <person name="Kues U."/>
            <person name="Lee Y.H."/>
            <person name="Lin Y.C."/>
            <person name="Lind M."/>
            <person name="Lindquist E."/>
            <person name="Lombard V."/>
            <person name="Lucas S."/>
            <person name="Lunden K."/>
            <person name="Morin E."/>
            <person name="Murat C."/>
            <person name="Park J."/>
            <person name="Raffaello T."/>
            <person name="Rouze P."/>
            <person name="Salamov A."/>
            <person name="Schmutz J."/>
            <person name="Solheim H."/>
            <person name="Stahlberg J."/>
            <person name="Velez H."/>
            <person name="de Vries R.P."/>
            <person name="Wiebenga A."/>
            <person name="Woodward S."/>
            <person name="Yakovlev I."/>
            <person name="Garbelotto M."/>
            <person name="Martin F."/>
            <person name="Grigoriev I.V."/>
            <person name="Stenlid J."/>
        </authorList>
    </citation>
    <scope>NUCLEOTIDE SEQUENCE [LARGE SCALE GENOMIC DNA]</scope>
    <source>
        <strain evidence="1 2">TC 32-1</strain>
    </source>
</reference>
<dbReference type="Proteomes" id="UP000030671">
    <property type="component" value="Unassembled WGS sequence"/>
</dbReference>
<evidence type="ECO:0000313" key="2">
    <source>
        <dbReference type="Proteomes" id="UP000030671"/>
    </source>
</evidence>
<dbReference type="KEGG" id="hir:HETIRDRAFT_45250"/>
<dbReference type="PANTHER" id="PTHR35179">
    <property type="entry name" value="PROTEIN CBG02620"/>
    <property type="match status" value="1"/>
</dbReference>
<proteinExistence type="predicted"/>
<organism evidence="1 2">
    <name type="scientific">Heterobasidion irregulare (strain TC 32-1)</name>
    <dbReference type="NCBI Taxonomy" id="747525"/>
    <lineage>
        <taxon>Eukaryota</taxon>
        <taxon>Fungi</taxon>
        <taxon>Dikarya</taxon>
        <taxon>Basidiomycota</taxon>
        <taxon>Agaricomycotina</taxon>
        <taxon>Agaricomycetes</taxon>
        <taxon>Russulales</taxon>
        <taxon>Bondarzewiaceae</taxon>
        <taxon>Heterobasidion</taxon>
        <taxon>Heterobasidion annosum species complex</taxon>
    </lineage>
</organism>
<dbReference type="InParanoid" id="W4K916"/>
<dbReference type="PANTHER" id="PTHR35179:SF2">
    <property type="entry name" value="START DOMAIN-CONTAINING PROTEIN"/>
    <property type="match status" value="1"/>
</dbReference>
<dbReference type="EMBL" id="KI925458">
    <property type="protein sequence ID" value="ETW82249.1"/>
    <property type="molecule type" value="Genomic_DNA"/>
</dbReference>
<sequence>MYYQHPHLSPLRPAAFRHSSSLGLPPDRHIKEGLDVTRPLHTLLVPPVPTLTSSTSTDIKHYKYIGSYNWTETSYPAVIIVPGSAPEWTGRSPPIKVTPDRGVQFVDQNGFRCPSSILLPLFRSVDTLGKTVDWPAIDFVTDRNGLRKLSRWISGGDVKDFRIDMELAGEHTVLLNRWEAQTRTTFLGKSYGFGFEQATTAAVPGCEKSTGHHRIVKFKFFGLNMVVRYEVDACLPSAPPKIPASRASQSSNPDDLADALAGLNITSSKPANTLAVTSPPSPHASSALPPLLRIVRAGAEQPQESIIELTTRSENYIHKLNWAEIFPQLYLSQTPHFYTGVHSAGRFFEVREQRLDSLEMVSQREKAETGLRKLGKVLKMIQEIVVKHGKAGRLSLVCEDGTLKVYERVSMQSCLPAEVMRRFEK</sequence>
<protein>
    <recommendedName>
        <fullName evidence="3">Geranylgeranyl pyrophosphate synthetase</fullName>
    </recommendedName>
</protein>